<name>A0ACD5T7B2_AVESA</name>
<dbReference type="Proteomes" id="UP001732700">
    <property type="component" value="Chromosome 1A"/>
</dbReference>
<organism evidence="1 2">
    <name type="scientific">Avena sativa</name>
    <name type="common">Oat</name>
    <dbReference type="NCBI Taxonomy" id="4498"/>
    <lineage>
        <taxon>Eukaryota</taxon>
        <taxon>Viridiplantae</taxon>
        <taxon>Streptophyta</taxon>
        <taxon>Embryophyta</taxon>
        <taxon>Tracheophyta</taxon>
        <taxon>Spermatophyta</taxon>
        <taxon>Magnoliopsida</taxon>
        <taxon>Liliopsida</taxon>
        <taxon>Poales</taxon>
        <taxon>Poaceae</taxon>
        <taxon>BOP clade</taxon>
        <taxon>Pooideae</taxon>
        <taxon>Poodae</taxon>
        <taxon>Poeae</taxon>
        <taxon>Poeae Chloroplast Group 1 (Aveneae type)</taxon>
        <taxon>Aveninae</taxon>
        <taxon>Avena</taxon>
    </lineage>
</organism>
<proteinExistence type="predicted"/>
<evidence type="ECO:0000313" key="2">
    <source>
        <dbReference type="Proteomes" id="UP001732700"/>
    </source>
</evidence>
<sequence>MALRNLTARMQTPAAAAPRLPPSAPRIAPPAGTRPSFYATFQGPHTSLAKQKYRLNLQILDGLKKEEEYFKTRVRILELGRTCLSWSFKLLMPLPMAATIMKVTR</sequence>
<dbReference type="EnsemblPlants" id="AVESA.00010b.r2.1AG0004430.1">
    <property type="protein sequence ID" value="AVESA.00010b.r2.1AG0004430.1.CDS"/>
    <property type="gene ID" value="AVESA.00010b.r2.1AG0004430"/>
</dbReference>
<evidence type="ECO:0000313" key="1">
    <source>
        <dbReference type="EnsemblPlants" id="AVESA.00010b.r2.1AG0004430.1.CDS"/>
    </source>
</evidence>
<accession>A0ACD5T7B2</accession>
<reference evidence="1" key="1">
    <citation type="submission" date="2021-05" db="EMBL/GenBank/DDBJ databases">
        <authorList>
            <person name="Scholz U."/>
            <person name="Mascher M."/>
            <person name="Fiebig A."/>
        </authorList>
    </citation>
    <scope>NUCLEOTIDE SEQUENCE [LARGE SCALE GENOMIC DNA]</scope>
</reference>
<keyword evidence="2" id="KW-1185">Reference proteome</keyword>
<protein>
    <submittedName>
        <fullName evidence="1">Uncharacterized protein</fullName>
    </submittedName>
</protein>
<reference evidence="1" key="2">
    <citation type="submission" date="2025-09" db="UniProtKB">
        <authorList>
            <consortium name="EnsemblPlants"/>
        </authorList>
    </citation>
    <scope>IDENTIFICATION</scope>
</reference>